<protein>
    <recommendedName>
        <fullName evidence="5">Cell surface protein</fullName>
    </recommendedName>
</protein>
<evidence type="ECO:0000313" key="4">
    <source>
        <dbReference type="Proteomes" id="UP000234855"/>
    </source>
</evidence>
<sequence length="2791" mass="286152">MRVGPVVFRSRNSAKPEMPKHPWKGTRAIAGVLVSAMTLTCAIPAAYGQPSSGTVVSGSTSGVTVISNGSVVTDSTVVSAAETLKRTAGASSAKIRTVHQFSDDSQSAFTTTTILDGTNGAADSTDSTSSADAEQSANTTGGNQSGDTSATTQNSNGTGAGSDSNTAANNGNQADDTAADSSASGQTNDSNSSDDAADASDSNATRAAVTALGGRDFEGQAVATINGKAYILIGNEQQLRAIGSNKKVIGGKVYKIQQTVVNTGSVLLPKLEWQDSGPESVAYDGDADLTDSGKLRDENFDDHEGGLSLVLGSTRTKYFVKDAEGNRLSVTDSTYGPNTGQKYSATANYIIFRDIDLSSANWSPLMFSGTMLGAISASANQAGSLFDTIDPDTPGVKSNTTKPVISHVTVNQPAGNLEVDKQQGIGFFASITSTSSITSSGNNKGGVQSLGTVTVSNLKLSDVNVANNATVAHVDETLVSGLLKIVGTLLEPLHLGLDDLLTVHKKNPSNFATGAFAGRIYGDVKVTGCEVEDATVANVKDMTGGFAGYVEGATRYDIASKSLGTLITVLTNILNVIPFLGLGDLIDWLLGSTLGLNALVPVGYYNPVISDSHVTNFKQNTVLGNVDSDYAGGFVGAQIGTIIENSSVSSKNGFAATAKKYAGGFAGVSRNGEVGGLLNSLGITILSALRPQSLIESSSLTSDGKVTITAQNYAGGFAGRLANAYAVNDTLNSTIVVTATVSHAGGFTGRASAGWGLEAGTDSDEKTSDTSLIKQLTEILTKLLESNPDGAGALLTIAGVNPSIILGAQMSGDITVTSQGDYAGGIVGAGTGTVIGDSSQAHLEKLSFWNPKLSNARNLPQERSTSLSGIASVQADGSYAGGIAGDLQPTEVVGLLNSVAKIGDLTTLQKFDQFAAFTVENVPVTGPDTGWTVEAGKYYAGGAIGCASGGDVTNVQLTNVSSVTASGEAGGFIGFSGPADTVGASGLNLLGLVKLSGLLSVAEYSSVEVLQSNVTGVASGLTVTASGKATNNDVNTYTAGGFYGQANSTRTRESHVLNLKSVTADKTLSDGKAGGFVGYSTIGGLVDAISDSEDSGLLNNPSTGKLISVNDLLGAVPYLIPDYKDTTVSYVNGGSVEADIAGGFAGNFQSGKVNQFSSKELEDAALQTVKDRVATGDYAAVTNLDHVSGGAYAGGFGGKVVSGALASAGKGGVNVLGKLGTVQLSNLVDLVQGYVPYISYASVKSDDSTVETTSGNKPTDTKNPGLVVSADRIDANDSNSGSAGGFIGYGSGVQVSYSNVTQLRYTKVTEPKQLEGTDGGTYFDTAKSSYAVSGKRYAGGYIGKMDIGSAASVGNGLSLLGKSIQLTDVAKVLSVVVSTIEHSEVTGDAAGYAVLASDTSEENTAVGDATPTPGSKDNPLGEAGGFAGRVMGGHIQDSHAHNFAYIIGQITAGGYAGGIAPGDAAKILGDQSSILNGLVDTSEALASVLQDFVPTIRNSSTDAVPCGGAVRAEAVSSDGIRRGMAGGYVGHNEGGHIWGNNSASWKSENDSNGYNGPKNKAYAARIRSVYGAELAGGFTGFMESADTAETGSLHLLFGLIKVDNLLGALKMAYPTEEHSEVTGPLRNLDLDTWNAWVKAVGLNGAYGKEFAELIKNSGKIDSIDKLNDYIYGFNVVAGRSAYKGDAGQLDSGVAGGHVGLMRTGTITDGQSMDVKTVSAFRAAGGYAGTMEAGTAAQFGSVQLLGDKGLKLSLAQMLGVAQVFVPAVKASSVTGYRKGMKVAATGTDIEHGTGNAGGYVGLAVGAQIWGDRKKDGSKASSVDEALGANVTNLRKVSGRNNVGGYVGIATSGSVADVNTNASSGFLQGVLDTLIQNANPGGLVNVLQATVVTIRGAHVSADDSDWGYTVEGSYAGTDGSTQYAVNAGGFAGSLQAAILGDKDSAAAAADASQDIASVTVSDLRAVDGGQYAGGFFGLADVSSVASVGGNTAGTSGDTNLVLKLLKVGNIGVLEAFRTFIYGGHVAGVPDGIQVKAHTAQTYGLLDNTRFTGAAGGFGGGLINGSVKKSTVTNLNSVTGLNYTGGFIGHLGKSGTVSADRVSVIPGVDNNAGNLVGLTAGLLDIWGSHIEESSVSGISAGFTVIATHNNEDYGRKHSLSDADHRKGAEIAGGFAGFADLARISGSKVTGLKKVSSGELAGGFTGQTTKAYLLDTGVNSALVEVLLKFIVNPLLDLLYVNKAEHLTDAVAKYKEQHLKWLTKYIDLDLFAKGDVIYLNLLGLKISVALDKHGTENDDSDDTAIITIGDSKIEVGCSKKNGVETDPDSDSVKNVKLQLIKANRTKIGTSSVQGIADGYDVFGGDATQDANGTGATGYAGGFVAVNDEGLLENNDMTYADTIRGTSGLVGPFSGKTNLESVYSFNTVHGIEGNGNTYHIYRDVPASWSYALTKDKQQFTNGSHMDNTLDKGNPIDVTGALQLPLNRYDVAHLAYTKDSNGNDVEPFIKQYADYEGAIVANNIGGSNTGQSAQGVANHAQALNVYVSAAKAVLMLDTAVSDNNGGFTPEPDDGQDPCGKEGCQTVDLTLQKVWKDYGRVTRPDSIALKITATYTNEAGEKVTPESIQCFDGDCKAVEQKNGWTVVLNSSDGSLWSSTWRKKITGLPVAFKDNAGKLHYYTYTVAETWMMFGKGDVTKCTTSAGADAKEGCKTPADAGYSVSVSYAADPNNTTGDPNKEYVATVTNSVPLPETGGQGTMWFALFGLLLLGLGTAWYLHANANSGASGSSRKRGRHAVA</sequence>
<evidence type="ECO:0000256" key="2">
    <source>
        <dbReference type="SAM" id="Phobius"/>
    </source>
</evidence>
<dbReference type="Proteomes" id="UP000234855">
    <property type="component" value="Unassembled WGS sequence"/>
</dbReference>
<keyword evidence="2" id="KW-0472">Membrane</keyword>
<feature type="region of interest" description="Disordered" evidence="1">
    <location>
        <begin position="1401"/>
        <end position="1423"/>
    </location>
</feature>
<dbReference type="NCBIfam" id="TIGR01167">
    <property type="entry name" value="LPXTG_anchor"/>
    <property type="match status" value="1"/>
</dbReference>
<dbReference type="Gene3D" id="2.160.20.110">
    <property type="match status" value="1"/>
</dbReference>
<gene>
    <name evidence="3" type="ORF">Tam1G_0346</name>
</gene>
<comment type="caution">
    <text evidence="3">The sequence shown here is derived from an EMBL/GenBank/DDBJ whole genome shotgun (WGS) entry which is preliminary data.</text>
</comment>
<accession>A0A2N5IU80</accession>
<keyword evidence="2" id="KW-0812">Transmembrane</keyword>
<feature type="region of interest" description="Disordered" evidence="1">
    <location>
        <begin position="1"/>
        <end position="20"/>
    </location>
</feature>
<evidence type="ECO:0000313" key="3">
    <source>
        <dbReference type="EMBL" id="PLS25522.1"/>
    </source>
</evidence>
<feature type="compositionally biased region" description="Low complexity" evidence="1">
    <location>
        <begin position="121"/>
        <end position="133"/>
    </location>
</feature>
<feature type="compositionally biased region" description="Polar residues" evidence="1">
    <location>
        <begin position="135"/>
        <end position="173"/>
    </location>
</feature>
<reference evidence="3 4" key="1">
    <citation type="submission" date="2017-07" db="EMBL/GenBank/DDBJ databases">
        <title>Bifidobacterium novel species.</title>
        <authorList>
            <person name="Lugli G.A."/>
            <person name="Milani C."/>
            <person name="Duranti S."/>
            <person name="Mangifesta M."/>
        </authorList>
    </citation>
    <scope>NUCLEOTIDE SEQUENCE [LARGE SCALE GENOMIC DNA]</scope>
    <source>
        <strain evidence="3 4">45</strain>
    </source>
</reference>
<dbReference type="EMBL" id="NMWV01000005">
    <property type="protein sequence ID" value="PLS25522.1"/>
    <property type="molecule type" value="Genomic_DNA"/>
</dbReference>
<evidence type="ECO:0008006" key="5">
    <source>
        <dbReference type="Google" id="ProtNLM"/>
    </source>
</evidence>
<name>A0A2N5IU80_9BIFI</name>
<organism evidence="3 4">
    <name type="scientific">Bifidobacterium imperatoris</name>
    <dbReference type="NCBI Taxonomy" id="2020965"/>
    <lineage>
        <taxon>Bacteria</taxon>
        <taxon>Bacillati</taxon>
        <taxon>Actinomycetota</taxon>
        <taxon>Actinomycetes</taxon>
        <taxon>Bifidobacteriales</taxon>
        <taxon>Bifidobacteriaceae</taxon>
        <taxon>Bifidobacterium</taxon>
    </lineage>
</organism>
<evidence type="ECO:0000256" key="1">
    <source>
        <dbReference type="SAM" id="MobiDB-lite"/>
    </source>
</evidence>
<feature type="region of interest" description="Disordered" evidence="1">
    <location>
        <begin position="115"/>
        <end position="202"/>
    </location>
</feature>
<feature type="transmembrane region" description="Helical" evidence="2">
    <location>
        <begin position="2752"/>
        <end position="2770"/>
    </location>
</feature>
<proteinExistence type="predicted"/>
<keyword evidence="2" id="KW-1133">Transmembrane helix</keyword>
<feature type="compositionally biased region" description="Low complexity" evidence="1">
    <location>
        <begin position="174"/>
        <end position="202"/>
    </location>
</feature>